<sequence length="499" mass="54956">MNKIVIGVWLLVGCFIGAGLTLVVAPNLTTTPAGEVSQAKPEPLYWVAPMDPGYRRDQPGKSPMGMDLIPVYADASTDSGPGTVSISPEVVNNLGVRTVKAQAGALLTEINTVGYVQYNQDKLIHIHPRVQGWVEKLYLKAEGDPVRAGQPLYDLYSPALVNAQEEMVLALERNNTRLISAAQDRLRALQLSDTTIQQLRKTRKVHQTITVYSPQDGVIDNLNIREGFFIQPGTTVMSIGSLDEVWVEAEVFERQASLVQVGAPVSMTLDYTPGKEWLGKVDYVYPTLDEKTRTIKLRMRFDNPNRQLKPNMFAQVTVHAQSSDSAVLIPREALIRTGKVDRVVLALGDGRFKSINVQVGRIAENNVEILAGIMVGDDVVSSAQFLLDSESSKTSDFMRMHYASEAKQNASAEVMGVIRSIDAASRNLNIDREAIPKWNRGPANMDFNVMDGVDLAGLKVGMRIHFMFEVSVEGEFMITRIHAMPIEPKGADHGAMSHD</sequence>
<dbReference type="NCBIfam" id="TIGR01730">
    <property type="entry name" value="RND_mfp"/>
    <property type="match status" value="1"/>
</dbReference>
<evidence type="ECO:0000259" key="4">
    <source>
        <dbReference type="Pfam" id="PF25869"/>
    </source>
</evidence>
<dbReference type="PANTHER" id="PTHR30097">
    <property type="entry name" value="CATION EFFLUX SYSTEM PROTEIN CUSB"/>
    <property type="match status" value="1"/>
</dbReference>
<dbReference type="GO" id="GO:0030288">
    <property type="term" value="C:outer membrane-bounded periplasmic space"/>
    <property type="evidence" value="ECO:0007669"/>
    <property type="project" value="TreeGrafter"/>
</dbReference>
<dbReference type="InterPro" id="IPR058790">
    <property type="entry name" value="BSH_CusB"/>
</dbReference>
<keyword evidence="8" id="KW-1185">Reference proteome</keyword>
<feature type="domain" description="CusB-like three alpha-helical bundle" evidence="4">
    <location>
        <begin position="160"/>
        <end position="207"/>
    </location>
</feature>
<evidence type="ECO:0000313" key="7">
    <source>
        <dbReference type="EMBL" id="AUM12185.1"/>
    </source>
</evidence>
<dbReference type="SUPFAM" id="SSF111369">
    <property type="entry name" value="HlyD-like secretion proteins"/>
    <property type="match status" value="1"/>
</dbReference>
<dbReference type="Pfam" id="PF25869">
    <property type="entry name" value="3HB_CusB"/>
    <property type="match status" value="1"/>
</dbReference>
<dbReference type="InterPro" id="IPR045800">
    <property type="entry name" value="HMBD"/>
</dbReference>
<feature type="domain" description="Heavy metal binding" evidence="3">
    <location>
        <begin position="45"/>
        <end position="71"/>
    </location>
</feature>
<dbReference type="PANTHER" id="PTHR30097:SF15">
    <property type="entry name" value="CATION EFFLUX SYSTEM PROTEIN CUSB"/>
    <property type="match status" value="1"/>
</dbReference>
<proteinExistence type="inferred from homology"/>
<name>A0A2K9LL21_9GAMM</name>
<protein>
    <submittedName>
        <fullName evidence="7">Efflux transporter periplasmic adaptor subunit</fullName>
    </submittedName>
</protein>
<dbReference type="EMBL" id="CP022684">
    <property type="protein sequence ID" value="AUM12185.1"/>
    <property type="molecule type" value="Genomic_DNA"/>
</dbReference>
<dbReference type="InterPro" id="IPR058792">
    <property type="entry name" value="Beta-barrel_RND_2"/>
</dbReference>
<dbReference type="RefSeq" id="WP_101893521.1">
    <property type="nucleotide sequence ID" value="NZ_CP022684.1"/>
</dbReference>
<dbReference type="InterPro" id="IPR006143">
    <property type="entry name" value="RND_pump_MFP"/>
</dbReference>
<dbReference type="FunFam" id="2.40.30.170:FF:000010">
    <property type="entry name" value="Efflux RND transporter periplasmic adaptor subunit"/>
    <property type="match status" value="1"/>
</dbReference>
<dbReference type="Gene3D" id="2.40.50.100">
    <property type="match status" value="1"/>
</dbReference>
<dbReference type="Pfam" id="PF11604">
    <property type="entry name" value="CusF_Ec"/>
    <property type="match status" value="1"/>
</dbReference>
<feature type="domain" description="CusB-like beta-barrel" evidence="6">
    <location>
        <begin position="244"/>
        <end position="321"/>
    </location>
</feature>
<dbReference type="Gene3D" id="2.40.420.20">
    <property type="match status" value="1"/>
</dbReference>
<accession>A0A2K9LL21</accession>
<organism evidence="7 8">
    <name type="scientific">Ketobacter alkanivorans</name>
    <dbReference type="NCBI Taxonomy" id="1917421"/>
    <lineage>
        <taxon>Bacteria</taxon>
        <taxon>Pseudomonadati</taxon>
        <taxon>Pseudomonadota</taxon>
        <taxon>Gammaproteobacteria</taxon>
        <taxon>Pseudomonadales</taxon>
        <taxon>Ketobacteraceae</taxon>
        <taxon>Ketobacter</taxon>
    </lineage>
</organism>
<dbReference type="InterPro" id="IPR021647">
    <property type="entry name" value="CusF_Ec"/>
</dbReference>
<dbReference type="InterPro" id="IPR051909">
    <property type="entry name" value="MFP_Cation_Efflux"/>
</dbReference>
<dbReference type="Proteomes" id="UP000235116">
    <property type="component" value="Chromosome"/>
</dbReference>
<dbReference type="Pfam" id="PF25954">
    <property type="entry name" value="Beta-barrel_RND_2"/>
    <property type="match status" value="1"/>
</dbReference>
<dbReference type="GO" id="GO:0060003">
    <property type="term" value="P:copper ion export"/>
    <property type="evidence" value="ECO:0007669"/>
    <property type="project" value="TreeGrafter"/>
</dbReference>
<comment type="similarity">
    <text evidence="1">Belongs to the membrane fusion protein (MFP) (TC 8.A.1) family.</text>
</comment>
<gene>
    <name evidence="7" type="ORF">Kalk_07075</name>
</gene>
<dbReference type="Pfam" id="PF25919">
    <property type="entry name" value="BSH_CusB"/>
    <property type="match status" value="1"/>
</dbReference>
<dbReference type="Pfam" id="PF19335">
    <property type="entry name" value="HMBD"/>
    <property type="match status" value="1"/>
</dbReference>
<dbReference type="GO" id="GO:0016020">
    <property type="term" value="C:membrane"/>
    <property type="evidence" value="ECO:0007669"/>
    <property type="project" value="InterPro"/>
</dbReference>
<dbReference type="GO" id="GO:0022857">
    <property type="term" value="F:transmembrane transporter activity"/>
    <property type="evidence" value="ECO:0007669"/>
    <property type="project" value="InterPro"/>
</dbReference>
<evidence type="ECO:0000259" key="6">
    <source>
        <dbReference type="Pfam" id="PF25954"/>
    </source>
</evidence>
<dbReference type="Gene3D" id="6.10.140.730">
    <property type="match status" value="1"/>
</dbReference>
<evidence type="ECO:0000259" key="3">
    <source>
        <dbReference type="Pfam" id="PF19335"/>
    </source>
</evidence>
<evidence type="ECO:0000313" key="8">
    <source>
        <dbReference type="Proteomes" id="UP000235116"/>
    </source>
</evidence>
<reference evidence="8" key="1">
    <citation type="submission" date="2017-08" db="EMBL/GenBank/DDBJ databases">
        <title>Direct submision.</title>
        <authorList>
            <person name="Kim S.-J."/>
            <person name="Rhee S.-K."/>
        </authorList>
    </citation>
    <scope>NUCLEOTIDE SEQUENCE [LARGE SCALE GENOMIC DNA]</scope>
    <source>
        <strain evidence="8">GI5</strain>
    </source>
</reference>
<dbReference type="GO" id="GO:0046914">
    <property type="term" value="F:transition metal ion binding"/>
    <property type="evidence" value="ECO:0007669"/>
    <property type="project" value="TreeGrafter"/>
</dbReference>
<evidence type="ECO:0000259" key="5">
    <source>
        <dbReference type="Pfam" id="PF25919"/>
    </source>
</evidence>
<dbReference type="Gene3D" id="2.40.50.320">
    <property type="entry name" value="Copper binding periplasmic protein CusF"/>
    <property type="match status" value="1"/>
</dbReference>
<dbReference type="AlphaFoldDB" id="A0A2K9LL21"/>
<dbReference type="GO" id="GO:0015679">
    <property type="term" value="P:plasma membrane copper ion transport"/>
    <property type="evidence" value="ECO:0007669"/>
    <property type="project" value="TreeGrafter"/>
</dbReference>
<feature type="domain" description="CusB-like barrel-sandwich hybrid" evidence="5">
    <location>
        <begin position="125"/>
        <end position="239"/>
    </location>
</feature>
<evidence type="ECO:0000256" key="2">
    <source>
        <dbReference type="ARBA" id="ARBA00022448"/>
    </source>
</evidence>
<evidence type="ECO:0000256" key="1">
    <source>
        <dbReference type="ARBA" id="ARBA00009477"/>
    </source>
</evidence>
<dbReference type="Gene3D" id="2.40.30.170">
    <property type="match status" value="1"/>
</dbReference>
<dbReference type="OrthoDB" id="9806939at2"/>
<dbReference type="InterPro" id="IPR042230">
    <property type="entry name" value="CusF_sf"/>
</dbReference>
<dbReference type="InterPro" id="IPR058791">
    <property type="entry name" value="3HB_CusB"/>
</dbReference>
<dbReference type="KEGG" id="kak:Kalk_07075"/>
<keyword evidence="2" id="KW-0813">Transport</keyword>